<feature type="chain" id="PRO_5032694284" description="Mesoderm development candidate 2" evidence="2">
    <location>
        <begin position="25"/>
        <end position="214"/>
    </location>
</feature>
<dbReference type="InterPro" id="IPR019330">
    <property type="entry name" value="MESD"/>
</dbReference>
<feature type="signal peptide" evidence="2">
    <location>
        <begin position="1"/>
        <end position="24"/>
    </location>
</feature>
<dbReference type="Pfam" id="PF10185">
    <property type="entry name" value="Mesd"/>
    <property type="match status" value="1"/>
</dbReference>
<evidence type="ECO:0000256" key="1">
    <source>
        <dbReference type="SAM" id="MobiDB-lite"/>
    </source>
</evidence>
<dbReference type="PANTHER" id="PTHR36357">
    <property type="entry name" value="OS03G0148300 PROTEIN"/>
    <property type="match status" value="1"/>
</dbReference>
<dbReference type="EMBL" id="JABCRI010000022">
    <property type="protein sequence ID" value="KAF8379542.1"/>
    <property type="molecule type" value="Genomic_DNA"/>
</dbReference>
<organism evidence="3 4">
    <name type="scientific">Tetracentron sinense</name>
    <name type="common">Spur-leaf</name>
    <dbReference type="NCBI Taxonomy" id="13715"/>
    <lineage>
        <taxon>Eukaryota</taxon>
        <taxon>Viridiplantae</taxon>
        <taxon>Streptophyta</taxon>
        <taxon>Embryophyta</taxon>
        <taxon>Tracheophyta</taxon>
        <taxon>Spermatophyta</taxon>
        <taxon>Magnoliopsida</taxon>
        <taxon>Trochodendrales</taxon>
        <taxon>Trochodendraceae</taxon>
        <taxon>Tetracentron</taxon>
    </lineage>
</organism>
<evidence type="ECO:0000256" key="2">
    <source>
        <dbReference type="SAM" id="SignalP"/>
    </source>
</evidence>
<dbReference type="OrthoDB" id="75833at2759"/>
<name>A0A835D0Y6_TETSI</name>
<reference evidence="3 4" key="1">
    <citation type="submission" date="2020-04" db="EMBL/GenBank/DDBJ databases">
        <title>Plant Genome Project.</title>
        <authorList>
            <person name="Zhang R.-G."/>
        </authorList>
    </citation>
    <scope>NUCLEOTIDE SEQUENCE [LARGE SCALE GENOMIC DNA]</scope>
    <source>
        <strain evidence="3">YNK0</strain>
        <tissue evidence="3">Leaf</tissue>
    </source>
</reference>
<gene>
    <name evidence="3" type="ORF">HHK36_028981</name>
</gene>
<accession>A0A835D0Y6</accession>
<dbReference type="Gene3D" id="3.30.70.260">
    <property type="match status" value="1"/>
</dbReference>
<dbReference type="Proteomes" id="UP000655225">
    <property type="component" value="Unassembled WGS sequence"/>
</dbReference>
<proteinExistence type="predicted"/>
<dbReference type="PANTHER" id="PTHR36357:SF1">
    <property type="entry name" value="OS03G0148300 PROTEIN"/>
    <property type="match status" value="1"/>
</dbReference>
<evidence type="ECO:0000313" key="4">
    <source>
        <dbReference type="Proteomes" id="UP000655225"/>
    </source>
</evidence>
<keyword evidence="2" id="KW-0732">Signal</keyword>
<comment type="caution">
    <text evidence="3">The sequence shown here is derived from an EMBL/GenBank/DDBJ whole genome shotgun (WGS) entry which is preliminary data.</text>
</comment>
<evidence type="ECO:0000313" key="3">
    <source>
        <dbReference type="EMBL" id="KAF8379542.1"/>
    </source>
</evidence>
<keyword evidence="4" id="KW-1185">Reference proteome</keyword>
<dbReference type="AlphaFoldDB" id="A0A835D0Y6"/>
<sequence length="214" mass="24345">MMRKRIRFSFSLNCFLVLLILVVARNGGLVRVAEGGKGRVHIPDELEDVIDDEEDDAWKEWGKKSSPSKDFSPPTKDFSRMEMSEIQAEMMKHNFGPSFGFVKLQLGVLRSAEMVAEIAMKWTKVLRTGSVEAKFMGVDLNTIMFTMEKGQDTSELKNFVLNQPEAYEIKIGDQVYRRAGDPPIEEVVQMLRSEKNKAGDSNSVEEHEHVKDEL</sequence>
<dbReference type="OMA" id="SRMEMSE"/>
<protein>
    <recommendedName>
        <fullName evidence="5">Mesoderm development candidate 2</fullName>
    </recommendedName>
</protein>
<dbReference type="GO" id="GO:0006457">
    <property type="term" value="P:protein folding"/>
    <property type="evidence" value="ECO:0007669"/>
    <property type="project" value="InterPro"/>
</dbReference>
<feature type="region of interest" description="Disordered" evidence="1">
    <location>
        <begin position="193"/>
        <end position="214"/>
    </location>
</feature>
<evidence type="ECO:0008006" key="5">
    <source>
        <dbReference type="Google" id="ProtNLM"/>
    </source>
</evidence>